<comment type="function">
    <text evidence="15">Catalyzes the dephosphorylation of undecaprenyl diphosphate (UPP). Confers resistance to bacitracin.</text>
</comment>
<evidence type="ECO:0000256" key="2">
    <source>
        <dbReference type="ARBA" id="ARBA00010621"/>
    </source>
</evidence>
<reference evidence="16" key="1">
    <citation type="submission" date="2013-02" db="EMBL/GenBank/DDBJ databases">
        <title>Comparative genomics of Borrelia species.</title>
        <authorList>
            <person name="Schwan T.G."/>
            <person name="Raffel S.J."/>
            <person name="Porcella S.F."/>
        </authorList>
    </citation>
    <scope>NUCLEOTIDE SEQUENCE [LARGE SCALE GENOMIC DNA]</scope>
    <source>
        <strain evidence="16">YOR</strain>
    </source>
</reference>
<sequence>MENVLRVVILGFIQGISEFLPISSSGHLLLLKKFMHIDLPIVFDIYLHFATVLVVMIYYRRRILELVAVLVKFVLGKTTECDFAKLRLILLILIITIITAFIGIFIEMFKGLFTLNLVLVNFIVTSILLFLLESRIIIFDLKRNILLAGCLIGTMQGIGAMPGISRSGITIFASVLLGFSRSESFEISFLSLIPIVFGSLLLKYKELFESDMLFNIFEINLGAIIAFMVGLFSISLFVKMFQDSKLYYFSGYLIILVSLVYFLF</sequence>
<keyword evidence="15" id="KW-0133">Cell shape</keyword>
<evidence type="ECO:0000256" key="9">
    <source>
        <dbReference type="ARBA" id="ARBA00023136"/>
    </source>
</evidence>
<comment type="catalytic activity">
    <reaction evidence="14 15">
        <text>di-trans,octa-cis-undecaprenyl diphosphate + H2O = di-trans,octa-cis-undecaprenyl phosphate + phosphate + H(+)</text>
        <dbReference type="Rhea" id="RHEA:28094"/>
        <dbReference type="ChEBI" id="CHEBI:15377"/>
        <dbReference type="ChEBI" id="CHEBI:15378"/>
        <dbReference type="ChEBI" id="CHEBI:43474"/>
        <dbReference type="ChEBI" id="CHEBI:58405"/>
        <dbReference type="ChEBI" id="CHEBI:60392"/>
        <dbReference type="EC" id="3.6.1.27"/>
    </reaction>
</comment>
<dbReference type="NCBIfam" id="NF001396">
    <property type="entry name" value="PRK00281.3-3"/>
    <property type="match status" value="1"/>
</dbReference>
<evidence type="ECO:0000256" key="11">
    <source>
        <dbReference type="ARBA" id="ARBA00023316"/>
    </source>
</evidence>
<evidence type="ECO:0000256" key="6">
    <source>
        <dbReference type="ARBA" id="ARBA00022692"/>
    </source>
</evidence>
<protein>
    <recommendedName>
        <fullName evidence="4 15">Undecaprenyl-diphosphatase</fullName>
        <ecNumber evidence="3 15">3.6.1.27</ecNumber>
    </recommendedName>
    <alternativeName>
        <fullName evidence="13 15">Bacitracin resistance protein</fullName>
    </alternativeName>
    <alternativeName>
        <fullName evidence="12 15">Undecaprenyl pyrophosphate phosphatase</fullName>
    </alternativeName>
</protein>
<evidence type="ECO:0000256" key="14">
    <source>
        <dbReference type="ARBA" id="ARBA00047594"/>
    </source>
</evidence>
<evidence type="ECO:0000256" key="15">
    <source>
        <dbReference type="HAMAP-Rule" id="MF_01006"/>
    </source>
</evidence>
<gene>
    <name evidence="15" type="primary">uppP</name>
    <name evidence="16" type="ORF">BHY_0276</name>
</gene>
<feature type="transmembrane region" description="Helical" evidence="15">
    <location>
        <begin position="7"/>
        <end position="29"/>
    </location>
</feature>
<feature type="transmembrane region" description="Helical" evidence="15">
    <location>
        <begin position="246"/>
        <end position="263"/>
    </location>
</feature>
<evidence type="ECO:0000256" key="5">
    <source>
        <dbReference type="ARBA" id="ARBA00022475"/>
    </source>
</evidence>
<keyword evidence="15" id="KW-0573">Peptidoglycan synthesis</keyword>
<comment type="subcellular location">
    <subcellularLocation>
        <location evidence="1 15">Cell membrane</location>
        <topology evidence="1 15">Multi-pass membrane protein</topology>
    </subcellularLocation>
</comment>
<dbReference type="PANTHER" id="PTHR30622">
    <property type="entry name" value="UNDECAPRENYL-DIPHOSPHATASE"/>
    <property type="match status" value="1"/>
</dbReference>
<keyword evidence="7 15" id="KW-0378">Hydrolase</keyword>
<dbReference type="EC" id="3.6.1.27" evidence="3 15"/>
<dbReference type="InterPro" id="IPR003824">
    <property type="entry name" value="UppP"/>
</dbReference>
<feature type="transmembrane region" description="Helical" evidence="15">
    <location>
        <begin position="214"/>
        <end position="234"/>
    </location>
</feature>
<evidence type="ECO:0000256" key="8">
    <source>
        <dbReference type="ARBA" id="ARBA00022989"/>
    </source>
</evidence>
<keyword evidence="6 15" id="KW-0812">Transmembrane</keyword>
<organism evidence="16 17">
    <name type="scientific">Borrelia nietonii YOR</name>
    <dbReference type="NCBI Taxonomy" id="1293576"/>
    <lineage>
        <taxon>Bacteria</taxon>
        <taxon>Pseudomonadati</taxon>
        <taxon>Spirochaetota</taxon>
        <taxon>Spirochaetia</taxon>
        <taxon>Spirochaetales</taxon>
        <taxon>Borreliaceae</taxon>
        <taxon>Borrelia</taxon>
        <taxon>Borrelia nietonii</taxon>
    </lineage>
</organism>
<comment type="similarity">
    <text evidence="2 15">Belongs to the UppP family.</text>
</comment>
<keyword evidence="11 15" id="KW-0961">Cell wall biogenesis/degradation</keyword>
<dbReference type="GO" id="GO:0050380">
    <property type="term" value="F:undecaprenyl-diphosphatase activity"/>
    <property type="evidence" value="ECO:0007669"/>
    <property type="project" value="UniProtKB-EC"/>
</dbReference>
<evidence type="ECO:0000256" key="10">
    <source>
        <dbReference type="ARBA" id="ARBA00023251"/>
    </source>
</evidence>
<feature type="transmembrane region" description="Helical" evidence="15">
    <location>
        <begin position="86"/>
        <end position="106"/>
    </location>
</feature>
<evidence type="ECO:0000256" key="4">
    <source>
        <dbReference type="ARBA" id="ARBA00021581"/>
    </source>
</evidence>
<accession>A0ABM5PGZ9</accession>
<dbReference type="RefSeq" id="WP_025399599.1">
    <property type="nucleotide sequence ID" value="NZ_CP004146.1"/>
</dbReference>
<keyword evidence="17" id="KW-1185">Reference proteome</keyword>
<evidence type="ECO:0000256" key="13">
    <source>
        <dbReference type="ARBA" id="ARBA00032932"/>
    </source>
</evidence>
<dbReference type="Proteomes" id="UP000019269">
    <property type="component" value="Chromosome"/>
</dbReference>
<evidence type="ECO:0000256" key="1">
    <source>
        <dbReference type="ARBA" id="ARBA00004651"/>
    </source>
</evidence>
<evidence type="ECO:0000256" key="12">
    <source>
        <dbReference type="ARBA" id="ARBA00032707"/>
    </source>
</evidence>
<keyword evidence="9 15" id="KW-0472">Membrane</keyword>
<feature type="transmembrane region" description="Helical" evidence="15">
    <location>
        <begin position="144"/>
        <end position="164"/>
    </location>
</feature>
<evidence type="ECO:0000256" key="3">
    <source>
        <dbReference type="ARBA" id="ARBA00012374"/>
    </source>
</evidence>
<keyword evidence="10 15" id="KW-0046">Antibiotic resistance</keyword>
<evidence type="ECO:0000313" key="17">
    <source>
        <dbReference type="Proteomes" id="UP000019269"/>
    </source>
</evidence>
<name>A0ABM5PGZ9_9SPIR</name>
<dbReference type="EMBL" id="CP004146">
    <property type="protein sequence ID" value="AHH03227.1"/>
    <property type="molecule type" value="Genomic_DNA"/>
</dbReference>
<dbReference type="Pfam" id="PF02673">
    <property type="entry name" value="BacA"/>
    <property type="match status" value="1"/>
</dbReference>
<feature type="transmembrane region" description="Helical" evidence="15">
    <location>
        <begin position="184"/>
        <end position="202"/>
    </location>
</feature>
<evidence type="ECO:0000313" key="16">
    <source>
        <dbReference type="EMBL" id="AHH03227.1"/>
    </source>
</evidence>
<feature type="transmembrane region" description="Helical" evidence="15">
    <location>
        <begin position="112"/>
        <end position="132"/>
    </location>
</feature>
<feature type="transmembrane region" description="Helical" evidence="15">
    <location>
        <begin position="41"/>
        <end position="59"/>
    </location>
</feature>
<comment type="miscellaneous">
    <text evidence="15">Bacitracin is thought to be involved in the inhibition of peptidoglycan synthesis by sequestering undecaprenyl diphosphate, thereby reducing the pool of lipid carrier available.</text>
</comment>
<dbReference type="PANTHER" id="PTHR30622:SF2">
    <property type="entry name" value="UNDECAPRENYL-DIPHOSPHATASE"/>
    <property type="match status" value="1"/>
</dbReference>
<evidence type="ECO:0000256" key="7">
    <source>
        <dbReference type="ARBA" id="ARBA00022801"/>
    </source>
</evidence>
<keyword evidence="8 15" id="KW-1133">Transmembrane helix</keyword>
<keyword evidence="5 15" id="KW-1003">Cell membrane</keyword>
<proteinExistence type="inferred from homology"/>
<dbReference type="HAMAP" id="MF_01006">
    <property type="entry name" value="Undec_diphosphatase"/>
    <property type="match status" value="1"/>
</dbReference>